<evidence type="ECO:0000256" key="8">
    <source>
        <dbReference type="SAM" id="MobiDB-lite"/>
    </source>
</evidence>
<dbReference type="PANTHER" id="PTHR47782:SF12">
    <property type="entry name" value="ZN(II)2CYS6 TRANSCRIPTION FACTOR (EUROFUNG)"/>
    <property type="match status" value="1"/>
</dbReference>
<dbReference type="PROSITE" id="PS50048">
    <property type="entry name" value="ZN2_CY6_FUNGAL_2"/>
    <property type="match status" value="1"/>
</dbReference>
<evidence type="ECO:0000256" key="2">
    <source>
        <dbReference type="ARBA" id="ARBA00022723"/>
    </source>
</evidence>
<dbReference type="EMBL" id="KV878909">
    <property type="protein sequence ID" value="OJJ80669.1"/>
    <property type="molecule type" value="Genomic_DNA"/>
</dbReference>
<dbReference type="GeneID" id="34463714"/>
<keyword evidence="3" id="KW-0862">Zinc</keyword>
<dbReference type="CDD" id="cd00067">
    <property type="entry name" value="GAL4"/>
    <property type="match status" value="1"/>
</dbReference>
<sequence>MKGSTSIERPISARKASLSNQTQARHINAGIHRRSTNACQRCKRRKIKCHYNSENSHSKCVACSRASSECLFDAPPDGVLRGHAYVATLEARVQTLETQLRARTSQQYMKRTQSSLTPDTTCSEQLVHERETPALTHLDQPSGAVMDGSCQGEQLSGQGNLPQNNDSRETASSQCSRERVQLQGTLFGLPNEPQTSISNVTILDMVHGRAFDPGLEGEALPALPSSNRARTLLGTVYLYTQARYCIIDWTQLREWHRDRGVIAYISTEGPVSSQIGAFFIWIVYAIGARLVPDPENSTEAYFARARLYLPAVMALQDMVTVQALLSLVQYYFRAPTETPIWHLVGLALRLCIKLRYHRKVTSSPVAPNLDPYTIELRKRFFWCAYCFDRSFSILSKLPFGISDSDIDVETPIDIDDACKDQQKIRELQLRQAAGGPSHEDGIITTMTAALHHLQVYRIRSKILTNFTGPHAQTPSLSDVERLLSELDQWKQQAPRKQDSRCFPQQNPDRVQATYLQAVLLLIRPILMGNVIDSDLIRLCVEFAADACQSAKVLSLNPQIPPDRITVYHCFYCGITLLQCLAIKPTALTPRCAHQAISACLSALAVYTRVLPAVAPFLRLFEDLSNLLVCDDHGSEIHPSPEVRNVLNRIVSSDPSETPGILHLLSSQETQQATFGSTPRTLEMESMANQYDSILGGQSSVVLDTEFPFEMPLDLSPLYAPDAEITDLWTEPWLNPSSADFS</sequence>
<comment type="subcellular location">
    <subcellularLocation>
        <location evidence="1">Nucleus</location>
    </subcellularLocation>
</comment>
<dbReference type="VEuPathDB" id="FungiDB:ASPGLDRAFT_51083"/>
<proteinExistence type="predicted"/>
<dbReference type="PROSITE" id="PS00463">
    <property type="entry name" value="ZN2_CY6_FUNGAL_1"/>
    <property type="match status" value="1"/>
</dbReference>
<name>A0A1L9V9T7_ASPGL</name>
<keyword evidence="11" id="KW-1185">Reference proteome</keyword>
<evidence type="ECO:0000256" key="7">
    <source>
        <dbReference type="ARBA" id="ARBA00023242"/>
    </source>
</evidence>
<dbReference type="Pfam" id="PF04082">
    <property type="entry name" value="Fungal_trans"/>
    <property type="match status" value="1"/>
</dbReference>
<evidence type="ECO:0000256" key="5">
    <source>
        <dbReference type="ARBA" id="ARBA00023125"/>
    </source>
</evidence>
<protein>
    <recommendedName>
        <fullName evidence="9">Zn(2)-C6 fungal-type domain-containing protein</fullName>
    </recommendedName>
</protein>
<keyword evidence="2" id="KW-0479">Metal-binding</keyword>
<dbReference type="InterPro" id="IPR036864">
    <property type="entry name" value="Zn2-C6_fun-type_DNA-bd_sf"/>
</dbReference>
<evidence type="ECO:0000256" key="1">
    <source>
        <dbReference type="ARBA" id="ARBA00004123"/>
    </source>
</evidence>
<dbReference type="GO" id="GO:0008270">
    <property type="term" value="F:zinc ion binding"/>
    <property type="evidence" value="ECO:0007669"/>
    <property type="project" value="InterPro"/>
</dbReference>
<dbReference type="GO" id="GO:0006351">
    <property type="term" value="P:DNA-templated transcription"/>
    <property type="evidence" value="ECO:0007669"/>
    <property type="project" value="InterPro"/>
</dbReference>
<dbReference type="SUPFAM" id="SSF57701">
    <property type="entry name" value="Zn2/Cys6 DNA-binding domain"/>
    <property type="match status" value="1"/>
</dbReference>
<dbReference type="PANTHER" id="PTHR47782">
    <property type="entry name" value="ZN(II)2CYS6 TRANSCRIPTION FACTOR (EUROFUNG)-RELATED"/>
    <property type="match status" value="1"/>
</dbReference>
<dbReference type="Proteomes" id="UP000184300">
    <property type="component" value="Unassembled WGS sequence"/>
</dbReference>
<feature type="domain" description="Zn(2)-C6 fungal-type" evidence="9">
    <location>
        <begin position="38"/>
        <end position="72"/>
    </location>
</feature>
<dbReference type="GO" id="GO:0005634">
    <property type="term" value="C:nucleus"/>
    <property type="evidence" value="ECO:0007669"/>
    <property type="project" value="UniProtKB-SubCell"/>
</dbReference>
<dbReference type="InterPro" id="IPR001138">
    <property type="entry name" value="Zn2Cys6_DnaBD"/>
</dbReference>
<dbReference type="GO" id="GO:0000981">
    <property type="term" value="F:DNA-binding transcription factor activity, RNA polymerase II-specific"/>
    <property type="evidence" value="ECO:0007669"/>
    <property type="project" value="InterPro"/>
</dbReference>
<dbReference type="InterPro" id="IPR007219">
    <property type="entry name" value="XnlR_reg_dom"/>
</dbReference>
<dbReference type="RefSeq" id="XP_022397367.1">
    <property type="nucleotide sequence ID" value="XM_022547453.1"/>
</dbReference>
<organism evidence="10 11">
    <name type="scientific">Aspergillus glaucus CBS 516.65</name>
    <dbReference type="NCBI Taxonomy" id="1160497"/>
    <lineage>
        <taxon>Eukaryota</taxon>
        <taxon>Fungi</taxon>
        <taxon>Dikarya</taxon>
        <taxon>Ascomycota</taxon>
        <taxon>Pezizomycotina</taxon>
        <taxon>Eurotiomycetes</taxon>
        <taxon>Eurotiomycetidae</taxon>
        <taxon>Eurotiales</taxon>
        <taxon>Aspergillaceae</taxon>
        <taxon>Aspergillus</taxon>
        <taxon>Aspergillus subgen. Aspergillus</taxon>
    </lineage>
</organism>
<dbReference type="GO" id="GO:0045944">
    <property type="term" value="P:positive regulation of transcription by RNA polymerase II"/>
    <property type="evidence" value="ECO:0007669"/>
    <property type="project" value="TreeGrafter"/>
</dbReference>
<dbReference type="SMART" id="SM00906">
    <property type="entry name" value="Fungal_trans"/>
    <property type="match status" value="1"/>
</dbReference>
<feature type="region of interest" description="Disordered" evidence="8">
    <location>
        <begin position="1"/>
        <end position="29"/>
    </location>
</feature>
<keyword evidence="6" id="KW-0804">Transcription</keyword>
<dbReference type="Gene3D" id="4.10.240.10">
    <property type="entry name" value="Zn(2)-C6 fungal-type DNA-binding domain"/>
    <property type="match status" value="1"/>
</dbReference>
<feature type="region of interest" description="Disordered" evidence="8">
    <location>
        <begin position="136"/>
        <end position="175"/>
    </location>
</feature>
<evidence type="ECO:0000256" key="4">
    <source>
        <dbReference type="ARBA" id="ARBA00023015"/>
    </source>
</evidence>
<gene>
    <name evidence="10" type="ORF">ASPGLDRAFT_51083</name>
</gene>
<evidence type="ECO:0000259" key="9">
    <source>
        <dbReference type="PROSITE" id="PS50048"/>
    </source>
</evidence>
<evidence type="ECO:0000313" key="10">
    <source>
        <dbReference type="EMBL" id="OJJ80669.1"/>
    </source>
</evidence>
<dbReference type="CDD" id="cd12148">
    <property type="entry name" value="fungal_TF_MHR"/>
    <property type="match status" value="1"/>
</dbReference>
<dbReference type="OrthoDB" id="189997at2759"/>
<evidence type="ECO:0000256" key="6">
    <source>
        <dbReference type="ARBA" id="ARBA00023163"/>
    </source>
</evidence>
<evidence type="ECO:0000313" key="11">
    <source>
        <dbReference type="Proteomes" id="UP000184300"/>
    </source>
</evidence>
<evidence type="ECO:0000256" key="3">
    <source>
        <dbReference type="ARBA" id="ARBA00022833"/>
    </source>
</evidence>
<accession>A0A1L9V9T7</accession>
<reference evidence="11" key="1">
    <citation type="journal article" date="2017" name="Genome Biol.">
        <title>Comparative genomics reveals high biological diversity and specific adaptations in the industrially and medically important fungal genus Aspergillus.</title>
        <authorList>
            <person name="de Vries R.P."/>
            <person name="Riley R."/>
            <person name="Wiebenga A."/>
            <person name="Aguilar-Osorio G."/>
            <person name="Amillis S."/>
            <person name="Uchima C.A."/>
            <person name="Anderluh G."/>
            <person name="Asadollahi M."/>
            <person name="Askin M."/>
            <person name="Barry K."/>
            <person name="Battaglia E."/>
            <person name="Bayram O."/>
            <person name="Benocci T."/>
            <person name="Braus-Stromeyer S.A."/>
            <person name="Caldana C."/>
            <person name="Canovas D."/>
            <person name="Cerqueira G.C."/>
            <person name="Chen F."/>
            <person name="Chen W."/>
            <person name="Choi C."/>
            <person name="Clum A."/>
            <person name="Dos Santos R.A."/>
            <person name="Damasio A.R."/>
            <person name="Diallinas G."/>
            <person name="Emri T."/>
            <person name="Fekete E."/>
            <person name="Flipphi M."/>
            <person name="Freyberg S."/>
            <person name="Gallo A."/>
            <person name="Gournas C."/>
            <person name="Habgood R."/>
            <person name="Hainaut M."/>
            <person name="Harispe M.L."/>
            <person name="Henrissat B."/>
            <person name="Hilden K.S."/>
            <person name="Hope R."/>
            <person name="Hossain A."/>
            <person name="Karabika E."/>
            <person name="Karaffa L."/>
            <person name="Karanyi Z."/>
            <person name="Krasevec N."/>
            <person name="Kuo A."/>
            <person name="Kusch H."/>
            <person name="LaButti K."/>
            <person name="Lagendijk E.L."/>
            <person name="Lapidus A."/>
            <person name="Levasseur A."/>
            <person name="Lindquist E."/>
            <person name="Lipzen A."/>
            <person name="Logrieco A.F."/>
            <person name="MacCabe A."/>
            <person name="Maekelae M.R."/>
            <person name="Malavazi I."/>
            <person name="Melin P."/>
            <person name="Meyer V."/>
            <person name="Mielnichuk N."/>
            <person name="Miskei M."/>
            <person name="Molnar A.P."/>
            <person name="Mule G."/>
            <person name="Ngan C.Y."/>
            <person name="Orejas M."/>
            <person name="Orosz E."/>
            <person name="Ouedraogo J.P."/>
            <person name="Overkamp K.M."/>
            <person name="Park H.-S."/>
            <person name="Perrone G."/>
            <person name="Piumi F."/>
            <person name="Punt P.J."/>
            <person name="Ram A.F."/>
            <person name="Ramon A."/>
            <person name="Rauscher S."/>
            <person name="Record E."/>
            <person name="Riano-Pachon D.M."/>
            <person name="Robert V."/>
            <person name="Roehrig J."/>
            <person name="Ruller R."/>
            <person name="Salamov A."/>
            <person name="Salih N.S."/>
            <person name="Samson R.A."/>
            <person name="Sandor E."/>
            <person name="Sanguinetti M."/>
            <person name="Schuetze T."/>
            <person name="Sepcic K."/>
            <person name="Shelest E."/>
            <person name="Sherlock G."/>
            <person name="Sophianopoulou V."/>
            <person name="Squina F.M."/>
            <person name="Sun H."/>
            <person name="Susca A."/>
            <person name="Todd R.B."/>
            <person name="Tsang A."/>
            <person name="Unkles S.E."/>
            <person name="van de Wiele N."/>
            <person name="van Rossen-Uffink D."/>
            <person name="Oliveira J.V."/>
            <person name="Vesth T.C."/>
            <person name="Visser J."/>
            <person name="Yu J.-H."/>
            <person name="Zhou M."/>
            <person name="Andersen M.R."/>
            <person name="Archer D.B."/>
            <person name="Baker S.E."/>
            <person name="Benoit I."/>
            <person name="Brakhage A.A."/>
            <person name="Braus G.H."/>
            <person name="Fischer R."/>
            <person name="Frisvad J.C."/>
            <person name="Goldman G.H."/>
            <person name="Houbraken J."/>
            <person name="Oakley B."/>
            <person name="Pocsi I."/>
            <person name="Scazzocchio C."/>
            <person name="Seiboth B."/>
            <person name="vanKuyk P.A."/>
            <person name="Wortman J."/>
            <person name="Dyer P.S."/>
            <person name="Grigoriev I.V."/>
        </authorList>
    </citation>
    <scope>NUCLEOTIDE SEQUENCE [LARGE SCALE GENOMIC DNA]</scope>
    <source>
        <strain evidence="11">CBS 516.65</strain>
    </source>
</reference>
<dbReference type="SMART" id="SM00066">
    <property type="entry name" value="GAL4"/>
    <property type="match status" value="1"/>
</dbReference>
<dbReference type="InterPro" id="IPR052202">
    <property type="entry name" value="Yeast_MetPath_Reg"/>
</dbReference>
<keyword evidence="5" id="KW-0238">DNA-binding</keyword>
<keyword evidence="7" id="KW-0539">Nucleus</keyword>
<feature type="compositionally biased region" description="Polar residues" evidence="8">
    <location>
        <begin position="151"/>
        <end position="175"/>
    </location>
</feature>
<dbReference type="AlphaFoldDB" id="A0A1L9V9T7"/>
<keyword evidence="4" id="KW-0805">Transcription regulation</keyword>
<dbReference type="GO" id="GO:0043565">
    <property type="term" value="F:sequence-specific DNA binding"/>
    <property type="evidence" value="ECO:0007669"/>
    <property type="project" value="TreeGrafter"/>
</dbReference>